<comment type="caution">
    <text evidence="3">The sequence shown here is derived from an EMBL/GenBank/DDBJ whole genome shotgun (WGS) entry which is preliminary data.</text>
</comment>
<feature type="region of interest" description="Disordered" evidence="1">
    <location>
        <begin position="1"/>
        <end position="35"/>
    </location>
</feature>
<dbReference type="InterPro" id="IPR052521">
    <property type="entry name" value="Cell_div_SPOR-domain"/>
</dbReference>
<feature type="compositionally biased region" description="Basic and acidic residues" evidence="1">
    <location>
        <begin position="83"/>
        <end position="100"/>
    </location>
</feature>
<evidence type="ECO:0000259" key="2">
    <source>
        <dbReference type="PROSITE" id="PS51724"/>
    </source>
</evidence>
<protein>
    <recommendedName>
        <fullName evidence="2">SPOR domain-containing protein</fullName>
    </recommendedName>
</protein>
<dbReference type="Gene3D" id="3.30.70.1070">
    <property type="entry name" value="Sporulation related repeat"/>
    <property type="match status" value="1"/>
</dbReference>
<dbReference type="InterPro" id="IPR036680">
    <property type="entry name" value="SPOR-like_sf"/>
</dbReference>
<dbReference type="RefSeq" id="WP_051610530.1">
    <property type="nucleotide sequence ID" value="NZ_BSOR01000008.1"/>
</dbReference>
<name>A0ABQ5ZUI7_9GAMM</name>
<dbReference type="PANTHER" id="PTHR38687">
    <property type="entry name" value="CELL DIVISION PROTEIN DEDD-RELATED"/>
    <property type="match status" value="1"/>
</dbReference>
<dbReference type="EMBL" id="BSOR01000008">
    <property type="protein sequence ID" value="GLR62948.1"/>
    <property type="molecule type" value="Genomic_DNA"/>
</dbReference>
<feature type="region of interest" description="Disordered" evidence="1">
    <location>
        <begin position="83"/>
        <end position="102"/>
    </location>
</feature>
<evidence type="ECO:0000313" key="3">
    <source>
        <dbReference type="EMBL" id="GLR62948.1"/>
    </source>
</evidence>
<proteinExistence type="predicted"/>
<dbReference type="PANTHER" id="PTHR38687:SF2">
    <property type="entry name" value="CELL DIVISION PROTEIN FTSN"/>
    <property type="match status" value="1"/>
</dbReference>
<evidence type="ECO:0000256" key="1">
    <source>
        <dbReference type="SAM" id="MobiDB-lite"/>
    </source>
</evidence>
<dbReference type="SUPFAM" id="SSF110997">
    <property type="entry name" value="Sporulation related repeat"/>
    <property type="match status" value="1"/>
</dbReference>
<dbReference type="Proteomes" id="UP001156682">
    <property type="component" value="Unassembled WGS sequence"/>
</dbReference>
<sequence>MARDFASRQRKRSKPDKTETAKSRGASPRATEDDLAELSVWDRLPAWGWLTLGLVAGFLIAILSQPSSQTPLQEKPPLVAAEVEKTPEAKEEKPKKEPVKAKGQAAPRFDFYTLLPESEVVAPEIEAYKSTPREAKDQPRFMLQVGSFRSTEDAKRQEQRLKSLGYDRIRISEVETGNGDIWHRVQVGPYQNRRLLASVQNNLAKAGLDFMLLKLRDEPEVEQSTAPQSITPN</sequence>
<dbReference type="PROSITE" id="PS51724">
    <property type="entry name" value="SPOR"/>
    <property type="match status" value="1"/>
</dbReference>
<organism evidence="3 4">
    <name type="scientific">Marinospirillum insulare</name>
    <dbReference type="NCBI Taxonomy" id="217169"/>
    <lineage>
        <taxon>Bacteria</taxon>
        <taxon>Pseudomonadati</taxon>
        <taxon>Pseudomonadota</taxon>
        <taxon>Gammaproteobacteria</taxon>
        <taxon>Oceanospirillales</taxon>
        <taxon>Oceanospirillaceae</taxon>
        <taxon>Marinospirillum</taxon>
    </lineage>
</organism>
<accession>A0ABQ5ZUI7</accession>
<gene>
    <name evidence="3" type="ORF">GCM10007878_03830</name>
</gene>
<dbReference type="Pfam" id="PF05036">
    <property type="entry name" value="SPOR"/>
    <property type="match status" value="1"/>
</dbReference>
<dbReference type="InterPro" id="IPR007730">
    <property type="entry name" value="SPOR-like_dom"/>
</dbReference>
<keyword evidence="4" id="KW-1185">Reference proteome</keyword>
<feature type="domain" description="SPOR" evidence="2">
    <location>
        <begin position="135"/>
        <end position="215"/>
    </location>
</feature>
<reference evidence="4" key="1">
    <citation type="journal article" date="2019" name="Int. J. Syst. Evol. Microbiol.">
        <title>The Global Catalogue of Microorganisms (GCM) 10K type strain sequencing project: providing services to taxonomists for standard genome sequencing and annotation.</title>
        <authorList>
            <consortium name="The Broad Institute Genomics Platform"/>
            <consortium name="The Broad Institute Genome Sequencing Center for Infectious Disease"/>
            <person name="Wu L."/>
            <person name="Ma J."/>
        </authorList>
    </citation>
    <scope>NUCLEOTIDE SEQUENCE [LARGE SCALE GENOMIC DNA]</scope>
    <source>
        <strain evidence="4">NBRC 100033</strain>
    </source>
</reference>
<evidence type="ECO:0000313" key="4">
    <source>
        <dbReference type="Proteomes" id="UP001156682"/>
    </source>
</evidence>